<organism evidence="3 4">
    <name type="scientific">Serinibacter arcticus</name>
    <dbReference type="NCBI Taxonomy" id="1655435"/>
    <lineage>
        <taxon>Bacteria</taxon>
        <taxon>Bacillati</taxon>
        <taxon>Actinomycetota</taxon>
        <taxon>Actinomycetes</taxon>
        <taxon>Micrococcales</taxon>
        <taxon>Beutenbergiaceae</taxon>
        <taxon>Serinibacter</taxon>
    </lineage>
</organism>
<dbReference type="InterPro" id="IPR014044">
    <property type="entry name" value="CAP_dom"/>
</dbReference>
<feature type="chain" id="PRO_5021333225" evidence="1">
    <location>
        <begin position="27"/>
        <end position="166"/>
    </location>
</feature>
<feature type="signal peptide" evidence="1">
    <location>
        <begin position="1"/>
        <end position="26"/>
    </location>
</feature>
<reference evidence="3 4" key="1">
    <citation type="submission" date="2018-11" db="EMBL/GenBank/DDBJ databases">
        <title>Complete genome sequencing of the Actinobacteria Serinibacter sp. K3-2.</title>
        <authorList>
            <person name="Rakitin A.L."/>
            <person name="Beletsky A.V."/>
            <person name="Mardanov A.V."/>
            <person name="Ravin N.V."/>
            <person name="Gromova A.S."/>
            <person name="Filippova S.N."/>
            <person name="Gal'Chenko V.F."/>
        </authorList>
    </citation>
    <scope>NUCLEOTIDE SEQUENCE [LARGE SCALE GENOMIC DNA]</scope>
    <source>
        <strain evidence="3 4">K3-2</strain>
    </source>
</reference>
<dbReference type="PANTHER" id="PTHR31157">
    <property type="entry name" value="SCP DOMAIN-CONTAINING PROTEIN"/>
    <property type="match status" value="1"/>
</dbReference>
<dbReference type="EMBL" id="RHPJ01000002">
    <property type="protein sequence ID" value="TGO05799.1"/>
    <property type="molecule type" value="Genomic_DNA"/>
</dbReference>
<proteinExistence type="predicted"/>
<dbReference type="SUPFAM" id="SSF55797">
    <property type="entry name" value="PR-1-like"/>
    <property type="match status" value="1"/>
</dbReference>
<dbReference type="PROSITE" id="PS51257">
    <property type="entry name" value="PROKAR_LIPOPROTEIN"/>
    <property type="match status" value="1"/>
</dbReference>
<evidence type="ECO:0000256" key="1">
    <source>
        <dbReference type="SAM" id="SignalP"/>
    </source>
</evidence>
<evidence type="ECO:0000313" key="3">
    <source>
        <dbReference type="EMBL" id="TGO05799.1"/>
    </source>
</evidence>
<dbReference type="AlphaFoldDB" id="A0A4Z1E3Q2"/>
<feature type="domain" description="SCP" evidence="2">
    <location>
        <begin position="51"/>
        <end position="155"/>
    </location>
</feature>
<evidence type="ECO:0000259" key="2">
    <source>
        <dbReference type="Pfam" id="PF00188"/>
    </source>
</evidence>
<accession>A0A4Z1E3Q2</accession>
<sequence>MVRRVTAAASALLAATMLVACGLAGASETDPADAPETVDISDPAAYAADLVEATNEAREAEGLAALTPSVCAADAAAVRAADLVGSDDLTHAPLEGVIETCAPANGAAENLVRSAADPRAVTEAWLDSPGHRENLLNPDYVTGAIVCEPDSDVLVCAHVFLNAEVA</sequence>
<comment type="caution">
    <text evidence="3">The sequence shown here is derived from an EMBL/GenBank/DDBJ whole genome shotgun (WGS) entry which is preliminary data.</text>
</comment>
<keyword evidence="1" id="KW-0732">Signal</keyword>
<dbReference type="Pfam" id="PF00188">
    <property type="entry name" value="CAP"/>
    <property type="match status" value="1"/>
</dbReference>
<dbReference type="PANTHER" id="PTHR31157:SF1">
    <property type="entry name" value="SCP DOMAIN-CONTAINING PROTEIN"/>
    <property type="match status" value="1"/>
</dbReference>
<dbReference type="RefSeq" id="WP_135849745.1">
    <property type="nucleotide sequence ID" value="NZ_RHPJ01000002.1"/>
</dbReference>
<protein>
    <submittedName>
        <fullName evidence="3">Transporter</fullName>
    </submittedName>
</protein>
<dbReference type="InterPro" id="IPR035940">
    <property type="entry name" value="CAP_sf"/>
</dbReference>
<name>A0A4Z1E3Q2_9MICO</name>
<gene>
    <name evidence="3" type="ORF">SERN_1803</name>
</gene>
<dbReference type="CDD" id="cd05379">
    <property type="entry name" value="CAP_bacterial"/>
    <property type="match status" value="1"/>
</dbReference>
<dbReference type="Gene3D" id="3.40.33.10">
    <property type="entry name" value="CAP"/>
    <property type="match status" value="1"/>
</dbReference>
<evidence type="ECO:0000313" key="4">
    <source>
        <dbReference type="Proteomes" id="UP000297318"/>
    </source>
</evidence>
<keyword evidence="4" id="KW-1185">Reference proteome</keyword>
<dbReference type="Proteomes" id="UP000297318">
    <property type="component" value="Unassembled WGS sequence"/>
</dbReference>
<dbReference type="OrthoDB" id="68195at2"/>